<dbReference type="PANTHER" id="PTHR31009">
    <property type="entry name" value="S-ADENOSYL-L-METHIONINE:CARBOXYL METHYLTRANSFERASE FAMILY PROTEIN"/>
    <property type="match status" value="1"/>
</dbReference>
<evidence type="ECO:0000256" key="2">
    <source>
        <dbReference type="ARBA" id="ARBA00022842"/>
    </source>
</evidence>
<reference evidence="3" key="1">
    <citation type="submission" date="2021-02" db="EMBL/GenBank/DDBJ databases">
        <authorList>
            <person name="Nowell W R."/>
        </authorList>
    </citation>
    <scope>NUCLEOTIDE SEQUENCE</scope>
</reference>
<dbReference type="EMBL" id="CAJOBC010088054">
    <property type="protein sequence ID" value="CAF4363959.1"/>
    <property type="molecule type" value="Genomic_DNA"/>
</dbReference>
<dbReference type="InterPro" id="IPR005299">
    <property type="entry name" value="MeTrfase_7"/>
</dbReference>
<accession>A0A815T3I2</accession>
<comment type="caution">
    <text evidence="3">The sequence shown here is derived from an EMBL/GenBank/DDBJ whole genome shotgun (WGS) entry which is preliminary data.</text>
</comment>
<dbReference type="AlphaFoldDB" id="A0A815T3I2"/>
<evidence type="ECO:0000313" key="3">
    <source>
        <dbReference type="EMBL" id="CAF1502369.1"/>
    </source>
</evidence>
<dbReference type="Pfam" id="PF03492">
    <property type="entry name" value="Methyltransf_7"/>
    <property type="match status" value="1"/>
</dbReference>
<organism evidence="3 5">
    <name type="scientific">Didymodactylos carnosus</name>
    <dbReference type="NCBI Taxonomy" id="1234261"/>
    <lineage>
        <taxon>Eukaryota</taxon>
        <taxon>Metazoa</taxon>
        <taxon>Spiralia</taxon>
        <taxon>Gnathifera</taxon>
        <taxon>Rotifera</taxon>
        <taxon>Eurotatoria</taxon>
        <taxon>Bdelloidea</taxon>
        <taxon>Philodinida</taxon>
        <taxon>Philodinidae</taxon>
        <taxon>Didymodactylos</taxon>
    </lineage>
</organism>
<dbReference type="Proteomes" id="UP000681722">
    <property type="component" value="Unassembled WGS sequence"/>
</dbReference>
<protein>
    <submittedName>
        <fullName evidence="3">Uncharacterized protein</fullName>
    </submittedName>
</protein>
<dbReference type="InterPro" id="IPR029063">
    <property type="entry name" value="SAM-dependent_MTases_sf"/>
</dbReference>
<evidence type="ECO:0000256" key="1">
    <source>
        <dbReference type="ARBA" id="ARBA00022723"/>
    </source>
</evidence>
<keyword evidence="5" id="KW-1185">Reference proteome</keyword>
<evidence type="ECO:0000313" key="4">
    <source>
        <dbReference type="EMBL" id="CAF4363959.1"/>
    </source>
</evidence>
<dbReference type="OrthoDB" id="1890922at2759"/>
<proteinExistence type="predicted"/>
<dbReference type="GO" id="GO:0046872">
    <property type="term" value="F:metal ion binding"/>
    <property type="evidence" value="ECO:0007669"/>
    <property type="project" value="UniProtKB-KW"/>
</dbReference>
<dbReference type="Gene3D" id="3.40.50.150">
    <property type="entry name" value="Vaccinia Virus protein VP39"/>
    <property type="match status" value="1"/>
</dbReference>
<sequence length="185" mass="21244">MENCYNLNSLPQLTAVQYSFPYIKAAVDKHERARVETDGQEQSWTIADYGSSQGGNSLVAVQFIIEQLKQKYSLPNDCSFIVVYNDLPENDWSILFKTVAASMPAVNIYPLASGKSFYEQILPRDSLDFAFTSTSLHWMSRVPCTIKNHCFYQFANSDDYKLWKRQADDDYKAFLKCRSNELKQG</sequence>
<gene>
    <name evidence="3" type="ORF">GPM918_LOCUS36741</name>
    <name evidence="4" type="ORF">SRO942_LOCUS37490</name>
</gene>
<dbReference type="GO" id="GO:0008168">
    <property type="term" value="F:methyltransferase activity"/>
    <property type="evidence" value="ECO:0007669"/>
    <property type="project" value="InterPro"/>
</dbReference>
<keyword evidence="2" id="KW-0460">Magnesium</keyword>
<dbReference type="Gene3D" id="1.10.1200.270">
    <property type="entry name" value="Methyltransferase, alpha-helical capping domain"/>
    <property type="match status" value="1"/>
</dbReference>
<dbReference type="Proteomes" id="UP000663829">
    <property type="component" value="Unassembled WGS sequence"/>
</dbReference>
<keyword evidence="1" id="KW-0479">Metal-binding</keyword>
<name>A0A815T3I2_9BILA</name>
<dbReference type="SUPFAM" id="SSF53335">
    <property type="entry name" value="S-adenosyl-L-methionine-dependent methyltransferases"/>
    <property type="match status" value="1"/>
</dbReference>
<evidence type="ECO:0000313" key="5">
    <source>
        <dbReference type="Proteomes" id="UP000663829"/>
    </source>
</evidence>
<dbReference type="EMBL" id="CAJNOQ010022532">
    <property type="protein sequence ID" value="CAF1502369.1"/>
    <property type="molecule type" value="Genomic_DNA"/>
</dbReference>
<dbReference type="InterPro" id="IPR042086">
    <property type="entry name" value="MeTrfase_capping"/>
</dbReference>